<dbReference type="InterPro" id="IPR036259">
    <property type="entry name" value="MFS_trans_sf"/>
</dbReference>
<evidence type="ECO:0000256" key="6">
    <source>
        <dbReference type="ARBA" id="ARBA00023136"/>
    </source>
</evidence>
<dbReference type="InterPro" id="IPR020846">
    <property type="entry name" value="MFS_dom"/>
</dbReference>
<feature type="transmembrane region" description="Helical" evidence="7">
    <location>
        <begin position="360"/>
        <end position="379"/>
    </location>
</feature>
<feature type="transmembrane region" description="Helical" evidence="7">
    <location>
        <begin position="262"/>
        <end position="280"/>
    </location>
</feature>
<protein>
    <recommendedName>
        <fullName evidence="8">Major facilitator superfamily (MFS) profile domain-containing protein</fullName>
    </recommendedName>
</protein>
<evidence type="ECO:0000313" key="10">
    <source>
        <dbReference type="Proteomes" id="UP000194841"/>
    </source>
</evidence>
<keyword evidence="3" id="KW-1003">Cell membrane</keyword>
<proteinExistence type="predicted"/>
<feature type="transmembrane region" description="Helical" evidence="7">
    <location>
        <begin position="328"/>
        <end position="348"/>
    </location>
</feature>
<feature type="transmembrane region" description="Helical" evidence="7">
    <location>
        <begin position="232"/>
        <end position="250"/>
    </location>
</feature>
<evidence type="ECO:0000256" key="7">
    <source>
        <dbReference type="SAM" id="Phobius"/>
    </source>
</evidence>
<comment type="caution">
    <text evidence="9">The sequence shown here is derived from an EMBL/GenBank/DDBJ whole genome shotgun (WGS) entry which is preliminary data.</text>
</comment>
<dbReference type="SUPFAM" id="SSF103473">
    <property type="entry name" value="MFS general substrate transporter"/>
    <property type="match status" value="1"/>
</dbReference>
<dbReference type="Gene3D" id="1.20.1250.20">
    <property type="entry name" value="MFS general substrate transporter like domains"/>
    <property type="match status" value="2"/>
</dbReference>
<dbReference type="PROSITE" id="PS50850">
    <property type="entry name" value="MFS"/>
    <property type="match status" value="1"/>
</dbReference>
<dbReference type="PANTHER" id="PTHR23517">
    <property type="entry name" value="RESISTANCE PROTEIN MDTM, PUTATIVE-RELATED-RELATED"/>
    <property type="match status" value="1"/>
</dbReference>
<keyword evidence="4 7" id="KW-0812">Transmembrane</keyword>
<evidence type="ECO:0000313" key="9">
    <source>
        <dbReference type="EMBL" id="OUL58674.1"/>
    </source>
</evidence>
<dbReference type="Proteomes" id="UP000194841">
    <property type="component" value="Unassembled WGS sequence"/>
</dbReference>
<feature type="transmembrane region" description="Helical" evidence="7">
    <location>
        <begin position="150"/>
        <end position="170"/>
    </location>
</feature>
<dbReference type="InterPro" id="IPR050171">
    <property type="entry name" value="MFS_Transporters"/>
</dbReference>
<evidence type="ECO:0000256" key="3">
    <source>
        <dbReference type="ARBA" id="ARBA00022475"/>
    </source>
</evidence>
<comment type="subcellular location">
    <subcellularLocation>
        <location evidence="1">Cell membrane</location>
        <topology evidence="1">Multi-pass membrane protein</topology>
    </subcellularLocation>
</comment>
<name>A0A244CSU5_PSEDV</name>
<accession>A0A244CSU5</accession>
<evidence type="ECO:0000256" key="2">
    <source>
        <dbReference type="ARBA" id="ARBA00022448"/>
    </source>
</evidence>
<feature type="transmembrane region" description="Helical" evidence="7">
    <location>
        <begin position="197"/>
        <end position="220"/>
    </location>
</feature>
<evidence type="ECO:0000256" key="4">
    <source>
        <dbReference type="ARBA" id="ARBA00022692"/>
    </source>
</evidence>
<evidence type="ECO:0000256" key="1">
    <source>
        <dbReference type="ARBA" id="ARBA00004651"/>
    </source>
</evidence>
<feature type="transmembrane region" description="Helical" evidence="7">
    <location>
        <begin position="88"/>
        <end position="110"/>
    </location>
</feature>
<evidence type="ECO:0000256" key="5">
    <source>
        <dbReference type="ARBA" id="ARBA00022989"/>
    </source>
</evidence>
<dbReference type="GO" id="GO:0022857">
    <property type="term" value="F:transmembrane transporter activity"/>
    <property type="evidence" value="ECO:0007669"/>
    <property type="project" value="InterPro"/>
</dbReference>
<feature type="transmembrane region" description="Helical" evidence="7">
    <location>
        <begin position="286"/>
        <end position="307"/>
    </location>
</feature>
<keyword evidence="10" id="KW-1185">Reference proteome</keyword>
<feature type="domain" description="Major facilitator superfamily (MFS) profile" evidence="8">
    <location>
        <begin position="1"/>
        <end position="382"/>
    </location>
</feature>
<dbReference type="GO" id="GO:0005886">
    <property type="term" value="C:plasma membrane"/>
    <property type="evidence" value="ECO:0007669"/>
    <property type="project" value="UniProtKB-SubCell"/>
</dbReference>
<dbReference type="PANTHER" id="PTHR23517:SF2">
    <property type="entry name" value="MULTIDRUG RESISTANCE PROTEIN MDTH"/>
    <property type="match status" value="1"/>
</dbReference>
<feature type="transmembrane region" description="Helical" evidence="7">
    <location>
        <begin position="64"/>
        <end position="82"/>
    </location>
</feature>
<organism evidence="9 10">
    <name type="scientific">Pseudoalteromonas ulvae</name>
    <dbReference type="NCBI Taxonomy" id="107327"/>
    <lineage>
        <taxon>Bacteria</taxon>
        <taxon>Pseudomonadati</taxon>
        <taxon>Pseudomonadota</taxon>
        <taxon>Gammaproteobacteria</taxon>
        <taxon>Alteromonadales</taxon>
        <taxon>Pseudoalteromonadaceae</taxon>
        <taxon>Pseudoalteromonas</taxon>
    </lineage>
</organism>
<evidence type="ECO:0000259" key="8">
    <source>
        <dbReference type="PROSITE" id="PS50850"/>
    </source>
</evidence>
<sequence>MLFAAFVFNLGFYMLIPLLSHYLAQHLALSATLIGVVMGVRSFCQQGLFLAGGVLADKFGVKPLIIAGCLLRAVGFLLFLWAEQVEVLFLAAFLTGFAGALFTPAAQAYFSNASGISKAQMFALVGMARNAGELLGPVCGLALISMSFALLCSVAALPFFCFAVVFMFGLHAPKKAPKSSELSTHNLIQTVLSNRPFLQLCAVMMGYFMLINQISFAMPIFLGQFAMPLHSITWLLCACALISIIVQLPITALSERINNDPMFICAGLALMGIGFLVMLFEAQTQWQLLIQLGLLALFFSVATAMSLPLIMKHIANSAPSGTVSTHYGFFYLFAGVGLIIGSVLAGYTLDLEQTIPGLTWYLFAAIGSTSALAFLYLTMSTEKTPSPQHLKG</sequence>
<keyword evidence="5 7" id="KW-1133">Transmembrane helix</keyword>
<gene>
    <name evidence="9" type="ORF">B1199_06500</name>
</gene>
<dbReference type="AlphaFoldDB" id="A0A244CSU5"/>
<keyword evidence="6 7" id="KW-0472">Membrane</keyword>
<dbReference type="InterPro" id="IPR011701">
    <property type="entry name" value="MFS"/>
</dbReference>
<keyword evidence="2" id="KW-0813">Transport</keyword>
<dbReference type="EMBL" id="MWPV01000002">
    <property type="protein sequence ID" value="OUL58674.1"/>
    <property type="molecule type" value="Genomic_DNA"/>
</dbReference>
<dbReference type="Pfam" id="PF07690">
    <property type="entry name" value="MFS_1"/>
    <property type="match status" value="1"/>
</dbReference>
<reference evidence="9 10" key="1">
    <citation type="submission" date="2017-02" db="EMBL/GenBank/DDBJ databases">
        <title>Pseudoalteromonas ulvae TC14 Genome.</title>
        <authorList>
            <person name="Molmeret M."/>
        </authorList>
    </citation>
    <scope>NUCLEOTIDE SEQUENCE [LARGE SCALE GENOMIC DNA]</scope>
    <source>
        <strain evidence="9">TC14</strain>
    </source>
</reference>